<name>A0ACC0WMP3_9STRA</name>
<proteinExistence type="predicted"/>
<comment type="caution">
    <text evidence="1">The sequence shown here is derived from an EMBL/GenBank/DDBJ whole genome shotgun (WGS) entry which is preliminary data.</text>
</comment>
<dbReference type="EMBL" id="CM047589">
    <property type="protein sequence ID" value="KAI9920017.1"/>
    <property type="molecule type" value="Genomic_DNA"/>
</dbReference>
<evidence type="ECO:0000313" key="2">
    <source>
        <dbReference type="Proteomes" id="UP001163321"/>
    </source>
</evidence>
<sequence length="116" mass="12414">MQQQYLNCSGWKSPSERVHPSEDQLAHGQDVETAVEGDGMAVGKDELGLAEDELELAEDDLALQQGGEILNGPKSATLCTQVVVLDQTVAQMARDENEIHVGEDDRALGVVEVALG</sequence>
<organism evidence="1 2">
    <name type="scientific">Peronosclerospora sorghi</name>
    <dbReference type="NCBI Taxonomy" id="230839"/>
    <lineage>
        <taxon>Eukaryota</taxon>
        <taxon>Sar</taxon>
        <taxon>Stramenopiles</taxon>
        <taxon>Oomycota</taxon>
        <taxon>Peronosporomycetes</taxon>
        <taxon>Peronosporales</taxon>
        <taxon>Peronosporaceae</taxon>
        <taxon>Peronosclerospora</taxon>
    </lineage>
</organism>
<gene>
    <name evidence="1" type="ORF">PsorP6_015814</name>
</gene>
<evidence type="ECO:0000313" key="1">
    <source>
        <dbReference type="EMBL" id="KAI9920017.1"/>
    </source>
</evidence>
<protein>
    <submittedName>
        <fullName evidence="1">Uncharacterized protein</fullName>
    </submittedName>
</protein>
<accession>A0ACC0WMP3</accession>
<reference evidence="1 2" key="1">
    <citation type="journal article" date="2022" name="bioRxiv">
        <title>The genome of the oomycete Peronosclerospora sorghi, a cosmopolitan pathogen of maize and sorghum, is inflated with dispersed pseudogenes.</title>
        <authorList>
            <person name="Fletcher K."/>
            <person name="Martin F."/>
            <person name="Isakeit T."/>
            <person name="Cavanaugh K."/>
            <person name="Magill C."/>
            <person name="Michelmore R."/>
        </authorList>
    </citation>
    <scope>NUCLEOTIDE SEQUENCE [LARGE SCALE GENOMIC DNA]</scope>
    <source>
        <strain evidence="1">P6</strain>
    </source>
</reference>
<dbReference type="Proteomes" id="UP001163321">
    <property type="component" value="Chromosome 10"/>
</dbReference>
<keyword evidence="2" id="KW-1185">Reference proteome</keyword>